<dbReference type="STRING" id="243231.GSU2321"/>
<dbReference type="EMBL" id="AE017180">
    <property type="protein sequence ID" value="AAR35697.1"/>
    <property type="molecule type" value="Genomic_DNA"/>
</dbReference>
<dbReference type="OrthoDB" id="194531at2"/>
<feature type="transmembrane region" description="Helical" evidence="1">
    <location>
        <begin position="72"/>
        <end position="91"/>
    </location>
</feature>
<dbReference type="KEGG" id="gsu:GSU2321"/>
<dbReference type="InParanoid" id="Q74AN1"/>
<dbReference type="EnsemblBacteria" id="AAR35697">
    <property type="protein sequence ID" value="AAR35697"/>
    <property type="gene ID" value="GSU2321"/>
</dbReference>
<keyword evidence="1" id="KW-0472">Membrane</keyword>
<sequence>MKALLTTICLIVLAVMLFVTVTASIHEDVVTAARLLLPDPWFRATLADAYFGFLFFWLWVAWRERSAGRAGLWFILIMTLGNFAMAGYLLWHLRRWEPADGIGKLLMGERHGNGR</sequence>
<keyword evidence="1" id="KW-0812">Transmembrane</keyword>
<dbReference type="InterPro" id="IPR009943">
    <property type="entry name" value="DUF1475"/>
</dbReference>
<dbReference type="PATRIC" id="fig|243231.5.peg.2353"/>
<dbReference type="eggNOG" id="ENOG5033206">
    <property type="taxonomic scope" value="Bacteria"/>
</dbReference>
<evidence type="ECO:0000313" key="3">
    <source>
        <dbReference type="Proteomes" id="UP000000577"/>
    </source>
</evidence>
<accession>Q74AN1</accession>
<dbReference type="HOGENOM" id="CLU_2143509_0_0_7"/>
<name>Q74AN1_GEOSL</name>
<keyword evidence="3" id="KW-1185">Reference proteome</keyword>
<reference evidence="2 3" key="2">
    <citation type="journal article" date="2012" name="BMC Genomics">
        <title>Comparative genomic analysis of Geobacter sulfurreducens KN400, a strain with enhanced capacity for extracellular electron transfer and electricity production.</title>
        <authorList>
            <person name="Butler J.E."/>
            <person name="Young N.D."/>
            <person name="Aklujkar M."/>
            <person name="Lovley D.R."/>
        </authorList>
    </citation>
    <scope>NUCLEOTIDE SEQUENCE [LARGE SCALE GENOMIC DNA]</scope>
    <source>
        <strain evidence="3">ATCC 51573 / DSM 12127 / PCA</strain>
    </source>
</reference>
<evidence type="ECO:0000256" key="1">
    <source>
        <dbReference type="SAM" id="Phobius"/>
    </source>
</evidence>
<keyword evidence="1" id="KW-1133">Transmembrane helix</keyword>
<dbReference type="AlphaFoldDB" id="Q74AN1"/>
<dbReference type="Pfam" id="PF07343">
    <property type="entry name" value="DUF1475"/>
    <property type="match status" value="1"/>
</dbReference>
<dbReference type="RefSeq" id="WP_010942958.1">
    <property type="nucleotide sequence ID" value="NC_002939.5"/>
</dbReference>
<feature type="transmembrane region" description="Helical" evidence="1">
    <location>
        <begin position="40"/>
        <end position="60"/>
    </location>
</feature>
<proteinExistence type="predicted"/>
<evidence type="ECO:0000313" key="2">
    <source>
        <dbReference type="EMBL" id="AAR35697.1"/>
    </source>
</evidence>
<organism evidence="2 3">
    <name type="scientific">Geobacter sulfurreducens (strain ATCC 51573 / DSM 12127 / PCA)</name>
    <dbReference type="NCBI Taxonomy" id="243231"/>
    <lineage>
        <taxon>Bacteria</taxon>
        <taxon>Pseudomonadati</taxon>
        <taxon>Thermodesulfobacteriota</taxon>
        <taxon>Desulfuromonadia</taxon>
        <taxon>Geobacterales</taxon>
        <taxon>Geobacteraceae</taxon>
        <taxon>Geobacter</taxon>
    </lineage>
</organism>
<evidence type="ECO:0008006" key="4">
    <source>
        <dbReference type="Google" id="ProtNLM"/>
    </source>
</evidence>
<reference evidence="2 3" key="1">
    <citation type="journal article" date="2003" name="Science">
        <title>Genome of Geobacter sulfurreducens: metal reduction in subsurface environments.</title>
        <authorList>
            <person name="Methe B.A."/>
            <person name="Nelson K.E."/>
            <person name="Eisen J.A."/>
            <person name="Paulsen I.T."/>
            <person name="Nelson W."/>
            <person name="Heidelberg J.F."/>
            <person name="Wu D."/>
            <person name="Wu M."/>
            <person name="Ward N."/>
            <person name="Beanan M.J."/>
            <person name="Dodson R.J."/>
            <person name="Madupu R."/>
            <person name="Brinkac L.M."/>
            <person name="Daugherty S.C."/>
            <person name="DeBoy R.T."/>
            <person name="Durkin A.S."/>
            <person name="Gwinn M."/>
            <person name="Kolonay J.F."/>
            <person name="Sullivan S.A."/>
            <person name="Haft D.H."/>
            <person name="Selengut J."/>
            <person name="Davidsen T.M."/>
            <person name="Zafar N."/>
            <person name="White O."/>
            <person name="Tran B."/>
            <person name="Romero C."/>
            <person name="Forberger H.A."/>
            <person name="Weidman J."/>
            <person name="Khouri H."/>
            <person name="Feldblyum T.V."/>
            <person name="Utterback T.R."/>
            <person name="Van Aken S.E."/>
            <person name="Lovley D.R."/>
            <person name="Fraser C.M."/>
        </authorList>
    </citation>
    <scope>NUCLEOTIDE SEQUENCE [LARGE SCALE GENOMIC DNA]</scope>
    <source>
        <strain evidence="3">ATCC 51573 / DSM 12127 / PCA</strain>
    </source>
</reference>
<protein>
    <recommendedName>
        <fullName evidence="4">DUF1475 domain-containing protein</fullName>
    </recommendedName>
</protein>
<dbReference type="Proteomes" id="UP000000577">
    <property type="component" value="Chromosome"/>
</dbReference>
<gene>
    <name evidence="2" type="ordered locus">GSU2321</name>
</gene>